<gene>
    <name evidence="2" type="ORF">THAPSDRAFT_2771</name>
</gene>
<keyword evidence="3" id="KW-1185">Reference proteome</keyword>
<sequence length="308" mass="35043">MRLCSQAVVALMMMHSTERMVDAFSNSTVPSYPDTLLSDRTPLDDLEGTSSDSKLQPQTSPIPKNDDVNYDDEQTYLDLFGERAKELLTQHIIPATDAECRWSWRMGRCEPYCECGYHYLWGDYHLGRSCRLRSQFADGGSVKDGTEEDTSVQDAWQRISALADDDTNIQTPICSLPPESRYTQTTYYVAQLIGHSSIILEQFQKIKRGVLDMATIAIVHGRHQLESSRGSACQLMKTKIEEREKERNQPVVLTRRGMVWIRRICGTDGSINTDESLVNIDGLDKDDEKIDEATESEDDMQWTRVINL</sequence>
<name>B8BVA8_THAPS</name>
<accession>B8BVA8</accession>
<dbReference type="PaxDb" id="35128-Thaps2771"/>
<dbReference type="eggNOG" id="ENOG502SDR3">
    <property type="taxonomic scope" value="Eukaryota"/>
</dbReference>
<dbReference type="HOGENOM" id="CLU_904583_0_0_1"/>
<protein>
    <submittedName>
        <fullName evidence="2">Uncharacterized protein</fullName>
    </submittedName>
</protein>
<organism evidence="2 3">
    <name type="scientific">Thalassiosira pseudonana</name>
    <name type="common">Marine diatom</name>
    <name type="synonym">Cyclotella nana</name>
    <dbReference type="NCBI Taxonomy" id="35128"/>
    <lineage>
        <taxon>Eukaryota</taxon>
        <taxon>Sar</taxon>
        <taxon>Stramenopiles</taxon>
        <taxon>Ochrophyta</taxon>
        <taxon>Bacillariophyta</taxon>
        <taxon>Coscinodiscophyceae</taxon>
        <taxon>Thalassiosirophycidae</taxon>
        <taxon>Thalassiosirales</taxon>
        <taxon>Thalassiosiraceae</taxon>
        <taxon>Thalassiosira</taxon>
    </lineage>
</organism>
<reference evidence="2 3" key="2">
    <citation type="journal article" date="2008" name="Nature">
        <title>The Phaeodactylum genome reveals the evolutionary history of diatom genomes.</title>
        <authorList>
            <person name="Bowler C."/>
            <person name="Allen A.E."/>
            <person name="Badger J.H."/>
            <person name="Grimwood J."/>
            <person name="Jabbari K."/>
            <person name="Kuo A."/>
            <person name="Maheswari U."/>
            <person name="Martens C."/>
            <person name="Maumus F."/>
            <person name="Otillar R.P."/>
            <person name="Rayko E."/>
            <person name="Salamov A."/>
            <person name="Vandepoele K."/>
            <person name="Beszteri B."/>
            <person name="Gruber A."/>
            <person name="Heijde M."/>
            <person name="Katinka M."/>
            <person name="Mock T."/>
            <person name="Valentin K."/>
            <person name="Verret F."/>
            <person name="Berges J.A."/>
            <person name="Brownlee C."/>
            <person name="Cadoret J.P."/>
            <person name="Chiovitti A."/>
            <person name="Choi C.J."/>
            <person name="Coesel S."/>
            <person name="De Martino A."/>
            <person name="Detter J.C."/>
            <person name="Durkin C."/>
            <person name="Falciatore A."/>
            <person name="Fournet J."/>
            <person name="Haruta M."/>
            <person name="Huysman M.J."/>
            <person name="Jenkins B.D."/>
            <person name="Jiroutova K."/>
            <person name="Jorgensen R.E."/>
            <person name="Joubert Y."/>
            <person name="Kaplan A."/>
            <person name="Kroger N."/>
            <person name="Kroth P.G."/>
            <person name="La Roche J."/>
            <person name="Lindquist E."/>
            <person name="Lommer M."/>
            <person name="Martin-Jezequel V."/>
            <person name="Lopez P.J."/>
            <person name="Lucas S."/>
            <person name="Mangogna M."/>
            <person name="McGinnis K."/>
            <person name="Medlin L.K."/>
            <person name="Montsant A."/>
            <person name="Oudot-Le Secq M.P."/>
            <person name="Napoli C."/>
            <person name="Obornik M."/>
            <person name="Parker M.S."/>
            <person name="Petit J.L."/>
            <person name="Porcel B.M."/>
            <person name="Poulsen N."/>
            <person name="Robison M."/>
            <person name="Rychlewski L."/>
            <person name="Rynearson T.A."/>
            <person name="Schmutz J."/>
            <person name="Shapiro H."/>
            <person name="Siaut M."/>
            <person name="Stanley M."/>
            <person name="Sussman M.R."/>
            <person name="Taylor A.R."/>
            <person name="Vardi A."/>
            <person name="von Dassow P."/>
            <person name="Vyverman W."/>
            <person name="Willis A."/>
            <person name="Wyrwicz L.S."/>
            <person name="Rokhsar D.S."/>
            <person name="Weissenbach J."/>
            <person name="Armbrust E.V."/>
            <person name="Green B.R."/>
            <person name="Van de Peer Y."/>
            <person name="Grigoriev I.V."/>
        </authorList>
    </citation>
    <scope>NUCLEOTIDE SEQUENCE [LARGE SCALE GENOMIC DNA]</scope>
    <source>
        <strain evidence="2 3">CCMP1335</strain>
    </source>
</reference>
<dbReference type="GeneID" id="7452304"/>
<dbReference type="RefSeq" id="XP_002287986.1">
    <property type="nucleotide sequence ID" value="XM_002287950.1"/>
</dbReference>
<reference evidence="2 3" key="1">
    <citation type="journal article" date="2004" name="Science">
        <title>The genome of the diatom Thalassiosira pseudonana: ecology, evolution, and metabolism.</title>
        <authorList>
            <person name="Armbrust E.V."/>
            <person name="Berges J.A."/>
            <person name="Bowler C."/>
            <person name="Green B.R."/>
            <person name="Martinez D."/>
            <person name="Putnam N.H."/>
            <person name="Zhou S."/>
            <person name="Allen A.E."/>
            <person name="Apt K.E."/>
            <person name="Bechner M."/>
            <person name="Brzezinski M.A."/>
            <person name="Chaal B.K."/>
            <person name="Chiovitti A."/>
            <person name="Davis A.K."/>
            <person name="Demarest M.S."/>
            <person name="Detter J.C."/>
            <person name="Glavina T."/>
            <person name="Goodstein D."/>
            <person name="Hadi M.Z."/>
            <person name="Hellsten U."/>
            <person name="Hildebrand M."/>
            <person name="Jenkins B.D."/>
            <person name="Jurka J."/>
            <person name="Kapitonov V.V."/>
            <person name="Kroger N."/>
            <person name="Lau W.W."/>
            <person name="Lane T.W."/>
            <person name="Larimer F.W."/>
            <person name="Lippmeier J.C."/>
            <person name="Lucas S."/>
            <person name="Medina M."/>
            <person name="Montsant A."/>
            <person name="Obornik M."/>
            <person name="Parker M.S."/>
            <person name="Palenik B."/>
            <person name="Pazour G.J."/>
            <person name="Richardson P.M."/>
            <person name="Rynearson T.A."/>
            <person name="Saito M.A."/>
            <person name="Schwartz D.C."/>
            <person name="Thamatrakoln K."/>
            <person name="Valentin K."/>
            <person name="Vardi A."/>
            <person name="Wilkerson F.P."/>
            <person name="Rokhsar D.S."/>
        </authorList>
    </citation>
    <scope>NUCLEOTIDE SEQUENCE [LARGE SCALE GENOMIC DNA]</scope>
    <source>
        <strain evidence="2 3">CCMP1335</strain>
    </source>
</reference>
<feature type="compositionally biased region" description="Polar residues" evidence="1">
    <location>
        <begin position="48"/>
        <end position="62"/>
    </location>
</feature>
<dbReference type="AlphaFoldDB" id="B8BVA8"/>
<evidence type="ECO:0000313" key="3">
    <source>
        <dbReference type="Proteomes" id="UP000001449"/>
    </source>
</evidence>
<proteinExistence type="predicted"/>
<evidence type="ECO:0000313" key="2">
    <source>
        <dbReference type="EMBL" id="EED95429.1"/>
    </source>
</evidence>
<dbReference type="InParanoid" id="B8BVA8"/>
<feature type="region of interest" description="Disordered" evidence="1">
    <location>
        <begin position="35"/>
        <end position="68"/>
    </location>
</feature>
<evidence type="ECO:0000256" key="1">
    <source>
        <dbReference type="SAM" id="MobiDB-lite"/>
    </source>
</evidence>
<dbReference type="EMBL" id="CM000639">
    <property type="protein sequence ID" value="EED95429.1"/>
    <property type="molecule type" value="Genomic_DNA"/>
</dbReference>
<dbReference type="Proteomes" id="UP000001449">
    <property type="component" value="Chromosome 2"/>
</dbReference>
<dbReference type="KEGG" id="tps:THAPSDRAFT_2771"/>